<accession>A0A8X8CXZ0</accession>
<sequence>MSAPTRVSDGYFPKSRGDGWLEIELARNVRRRVMGSYAAEAKRGGNYPKERGDGGLEIESGEFFTREGEEEALEMRSSRQYWYLDPRVGS</sequence>
<keyword evidence="2" id="KW-1185">Reference proteome</keyword>
<dbReference type="Proteomes" id="UP000886885">
    <property type="component" value="Chromosome 6D"/>
</dbReference>
<evidence type="ECO:0000313" key="1">
    <source>
        <dbReference type="EMBL" id="KAG6770844.1"/>
    </source>
</evidence>
<dbReference type="EMBL" id="JAAWWB010000012">
    <property type="protein sequence ID" value="KAG6770844.1"/>
    <property type="molecule type" value="Genomic_DNA"/>
</dbReference>
<gene>
    <name evidence="1" type="ORF">POTOM_026543</name>
</gene>
<organism evidence="1 2">
    <name type="scientific">Populus tomentosa</name>
    <name type="common">Chinese white poplar</name>
    <dbReference type="NCBI Taxonomy" id="118781"/>
    <lineage>
        <taxon>Eukaryota</taxon>
        <taxon>Viridiplantae</taxon>
        <taxon>Streptophyta</taxon>
        <taxon>Embryophyta</taxon>
        <taxon>Tracheophyta</taxon>
        <taxon>Spermatophyta</taxon>
        <taxon>Magnoliopsida</taxon>
        <taxon>eudicotyledons</taxon>
        <taxon>Gunneridae</taxon>
        <taxon>Pentapetalae</taxon>
        <taxon>rosids</taxon>
        <taxon>fabids</taxon>
        <taxon>Malpighiales</taxon>
        <taxon>Salicaceae</taxon>
        <taxon>Saliceae</taxon>
        <taxon>Populus</taxon>
    </lineage>
</organism>
<protein>
    <submittedName>
        <fullName evidence="1">Uncharacterized protein</fullName>
    </submittedName>
</protein>
<name>A0A8X8CXZ0_POPTO</name>
<comment type="caution">
    <text evidence="1">The sequence shown here is derived from an EMBL/GenBank/DDBJ whole genome shotgun (WGS) entry which is preliminary data.</text>
</comment>
<dbReference type="AlphaFoldDB" id="A0A8X8CXZ0"/>
<proteinExistence type="predicted"/>
<reference evidence="1" key="1">
    <citation type="journal article" date="2020" name="bioRxiv">
        <title>Hybrid origin of Populus tomentosa Carr. identified through genome sequencing and phylogenomic analysis.</title>
        <authorList>
            <person name="An X."/>
            <person name="Gao K."/>
            <person name="Chen Z."/>
            <person name="Li J."/>
            <person name="Yang X."/>
            <person name="Yang X."/>
            <person name="Zhou J."/>
            <person name="Guo T."/>
            <person name="Zhao T."/>
            <person name="Huang S."/>
            <person name="Miao D."/>
            <person name="Khan W.U."/>
            <person name="Rao P."/>
            <person name="Ye M."/>
            <person name="Lei B."/>
            <person name="Liao W."/>
            <person name="Wang J."/>
            <person name="Ji L."/>
            <person name="Li Y."/>
            <person name="Guo B."/>
            <person name="Mustafa N.S."/>
            <person name="Li S."/>
            <person name="Yun Q."/>
            <person name="Keller S.R."/>
            <person name="Mao J."/>
            <person name="Zhang R."/>
            <person name="Strauss S.H."/>
        </authorList>
    </citation>
    <scope>NUCLEOTIDE SEQUENCE</scope>
    <source>
        <strain evidence="1">GM15</strain>
        <tissue evidence="1">Leaf</tissue>
    </source>
</reference>
<evidence type="ECO:0000313" key="2">
    <source>
        <dbReference type="Proteomes" id="UP000886885"/>
    </source>
</evidence>